<evidence type="ECO:0000259" key="2">
    <source>
        <dbReference type="Pfam" id="PF20515"/>
    </source>
</evidence>
<sequence>MASFYSTGLLIALVKFRPFTTMSEVDVNQWDELSKFLFCKRIFTNLIATNGAVMVGCMFAIGWRKCSTKNEQFGLHGSLGKIENTKEEWQNRGANLSLMGCILGQSLHYVGNNLFQKIQNCYKSLGFPSFDQVNYEADIPTNQGAFEFASALTFTMNAFKNSPHVDKDAFLYSLRWWFQADKWTTQIQRHASKRCTGGKLIFPNEHFWIDLSKCHGLIQVVWASSTFAHYTDPAQHNKSSTLVGMYMQCSRKLAKTLCQKSHGYYEGGKGAGYQIRDDNTISSQFKE</sequence>
<feature type="transmembrane region" description="Helical" evidence="1">
    <location>
        <begin position="42"/>
        <end position="63"/>
    </location>
</feature>
<dbReference type="Proteomes" id="UP000765509">
    <property type="component" value="Unassembled WGS sequence"/>
</dbReference>
<proteinExistence type="predicted"/>
<gene>
    <name evidence="3" type="ORF">O181_002085</name>
</gene>
<feature type="domain" description="Tet-like 2OG-Fe(II) oxygenase" evidence="2">
    <location>
        <begin position="26"/>
        <end position="233"/>
    </location>
</feature>
<evidence type="ECO:0000313" key="3">
    <source>
        <dbReference type="EMBL" id="MBW0462370.1"/>
    </source>
</evidence>
<evidence type="ECO:0000313" key="4">
    <source>
        <dbReference type="Proteomes" id="UP000765509"/>
    </source>
</evidence>
<dbReference type="EMBL" id="AVOT02000337">
    <property type="protein sequence ID" value="MBW0462370.1"/>
    <property type="molecule type" value="Genomic_DNA"/>
</dbReference>
<keyword evidence="1" id="KW-0812">Transmembrane</keyword>
<dbReference type="InterPro" id="IPR046798">
    <property type="entry name" value="2OG-FeII_Oxy_6"/>
</dbReference>
<keyword evidence="4" id="KW-1185">Reference proteome</keyword>
<protein>
    <recommendedName>
        <fullName evidence="2">Tet-like 2OG-Fe(II) oxygenase domain-containing protein</fullName>
    </recommendedName>
</protein>
<organism evidence="3 4">
    <name type="scientific">Austropuccinia psidii MF-1</name>
    <dbReference type="NCBI Taxonomy" id="1389203"/>
    <lineage>
        <taxon>Eukaryota</taxon>
        <taxon>Fungi</taxon>
        <taxon>Dikarya</taxon>
        <taxon>Basidiomycota</taxon>
        <taxon>Pucciniomycotina</taxon>
        <taxon>Pucciniomycetes</taxon>
        <taxon>Pucciniales</taxon>
        <taxon>Sphaerophragmiaceae</taxon>
        <taxon>Austropuccinia</taxon>
    </lineage>
</organism>
<name>A0A9Q3GCH3_9BASI</name>
<keyword evidence="1" id="KW-0472">Membrane</keyword>
<dbReference type="OrthoDB" id="3132747at2759"/>
<accession>A0A9Q3GCH3</accession>
<keyword evidence="1" id="KW-1133">Transmembrane helix</keyword>
<evidence type="ECO:0000256" key="1">
    <source>
        <dbReference type="SAM" id="Phobius"/>
    </source>
</evidence>
<dbReference type="Pfam" id="PF20515">
    <property type="entry name" value="2OG-FeII_Oxy_6"/>
    <property type="match status" value="1"/>
</dbReference>
<comment type="caution">
    <text evidence="3">The sequence shown here is derived from an EMBL/GenBank/DDBJ whole genome shotgun (WGS) entry which is preliminary data.</text>
</comment>
<dbReference type="AlphaFoldDB" id="A0A9Q3GCH3"/>
<reference evidence="3" key="1">
    <citation type="submission" date="2021-03" db="EMBL/GenBank/DDBJ databases">
        <title>Draft genome sequence of rust myrtle Austropuccinia psidii MF-1, a brazilian biotype.</title>
        <authorList>
            <person name="Quecine M.C."/>
            <person name="Pachon D.M.R."/>
            <person name="Bonatelli M.L."/>
            <person name="Correr F.H."/>
            <person name="Franceschini L.M."/>
            <person name="Leite T.F."/>
            <person name="Margarido G.R.A."/>
            <person name="Almeida C.A."/>
            <person name="Ferrarezi J.A."/>
            <person name="Labate C.A."/>
        </authorList>
    </citation>
    <scope>NUCLEOTIDE SEQUENCE</scope>
    <source>
        <strain evidence="3">MF-1</strain>
    </source>
</reference>